<keyword evidence="1" id="KW-1133">Transmembrane helix</keyword>
<keyword evidence="1" id="KW-0812">Transmembrane</keyword>
<evidence type="ECO:0000313" key="2">
    <source>
        <dbReference type="EMBL" id="KAA1189035.1"/>
    </source>
</evidence>
<protein>
    <submittedName>
        <fullName evidence="2">Uncharacterized protein</fullName>
    </submittedName>
</protein>
<proteinExistence type="predicted"/>
<keyword evidence="4" id="KW-1185">Reference proteome</keyword>
<comment type="caution">
    <text evidence="2">The sequence shown here is derived from an EMBL/GenBank/DDBJ whole genome shotgun (WGS) entry which is preliminary data.</text>
</comment>
<evidence type="ECO:0000313" key="5">
    <source>
        <dbReference type="Proteomes" id="UP000322184"/>
    </source>
</evidence>
<reference evidence="3 4" key="1">
    <citation type="submission" date="2015-09" db="EMBL/GenBank/DDBJ databases">
        <title>Draft genome sequence and assembly of Photorhabdus sp. VMG, a bacterial symbiont associated with Heterorhabditis zealandica.</title>
        <authorList>
            <person name="Naidoo S."/>
            <person name="Featherston J."/>
            <person name="Mothupi B."/>
            <person name="Gray V.M."/>
        </authorList>
    </citation>
    <scope>NUCLEOTIDE SEQUENCE [LARGE SCALE GENOMIC DNA]</scope>
    <source>
        <strain evidence="3 4">VMG</strain>
    </source>
</reference>
<dbReference type="EMBL" id="VTUW01000017">
    <property type="protein sequence ID" value="KAA1189035.1"/>
    <property type="molecule type" value="Genomic_DNA"/>
</dbReference>
<evidence type="ECO:0000256" key="1">
    <source>
        <dbReference type="SAM" id="Phobius"/>
    </source>
</evidence>
<gene>
    <name evidence="3" type="ORF">AM629_09010</name>
    <name evidence="2" type="ORF">F0L16_10595</name>
</gene>
<evidence type="ECO:0000313" key="3">
    <source>
        <dbReference type="EMBL" id="KOY62380.1"/>
    </source>
</evidence>
<dbReference type="Proteomes" id="UP000037727">
    <property type="component" value="Unassembled WGS sequence"/>
</dbReference>
<sequence>MSKNFINILLSYFRLAYLALIMIAISLEILEAKYGISKKLIELIKEEMKRKPKSPEGNLQHVFNRLGKIK</sequence>
<feature type="transmembrane region" description="Helical" evidence="1">
    <location>
        <begin position="12"/>
        <end position="30"/>
    </location>
</feature>
<dbReference type="STRING" id="880156.AM629_09010"/>
<reference evidence="2 5" key="2">
    <citation type="submission" date="2019-09" db="EMBL/GenBank/DDBJ databases">
        <title>Whole genome sequence of Photorhabdus heterorhabditis strain ETL (Enterobacteriales: Enterobacteriaceae) a bacterial symbiont of Heterorhabditis zealandica strain ETL (Rhabditida: Heterorhabditidae).</title>
        <authorList>
            <person name="Lulamba T.E."/>
            <person name="Serepa-Dlamini M.H."/>
        </authorList>
    </citation>
    <scope>NUCLEOTIDE SEQUENCE [LARGE SCALE GENOMIC DNA]</scope>
    <source>
        <strain evidence="2 5">ETL</strain>
    </source>
</reference>
<dbReference type="Proteomes" id="UP000322184">
    <property type="component" value="Unassembled WGS sequence"/>
</dbReference>
<dbReference type="AlphaFoldDB" id="A0A5B0WRS5"/>
<dbReference type="EMBL" id="LJCS01000019">
    <property type="protein sequence ID" value="KOY62380.1"/>
    <property type="molecule type" value="Genomic_DNA"/>
</dbReference>
<keyword evidence="1" id="KW-0472">Membrane</keyword>
<organism evidence="2 5">
    <name type="scientific">Photorhabdus heterorhabditis</name>
    <dbReference type="NCBI Taxonomy" id="880156"/>
    <lineage>
        <taxon>Bacteria</taxon>
        <taxon>Pseudomonadati</taxon>
        <taxon>Pseudomonadota</taxon>
        <taxon>Gammaproteobacteria</taxon>
        <taxon>Enterobacterales</taxon>
        <taxon>Morganellaceae</taxon>
        <taxon>Photorhabdus</taxon>
    </lineage>
</organism>
<name>A0A5B0WRS5_9GAMM</name>
<accession>A0A5B0WRS5</accession>
<evidence type="ECO:0000313" key="4">
    <source>
        <dbReference type="Proteomes" id="UP000037727"/>
    </source>
</evidence>